<dbReference type="Proteomes" id="UP000799436">
    <property type="component" value="Unassembled WGS sequence"/>
</dbReference>
<dbReference type="Gene3D" id="3.50.50.60">
    <property type="entry name" value="FAD/NAD(P)-binding domain"/>
    <property type="match status" value="1"/>
</dbReference>
<evidence type="ECO:0000313" key="3">
    <source>
        <dbReference type="Proteomes" id="UP000799436"/>
    </source>
</evidence>
<gene>
    <name evidence="2" type="ORF">EJ03DRAFT_332060</name>
</gene>
<dbReference type="PANTHER" id="PTHR11787">
    <property type="entry name" value="RAB GDP-DISSOCIATION INHIBITOR"/>
    <property type="match status" value="1"/>
</dbReference>
<dbReference type="InterPro" id="IPR018203">
    <property type="entry name" value="GDP_dissociation_inhibitor"/>
</dbReference>
<dbReference type="SUPFAM" id="SSF54373">
    <property type="entry name" value="FAD-linked reductases, C-terminal domain"/>
    <property type="match status" value="1"/>
</dbReference>
<dbReference type="GO" id="GO:0005829">
    <property type="term" value="C:cytosol"/>
    <property type="evidence" value="ECO:0007669"/>
    <property type="project" value="TreeGrafter"/>
</dbReference>
<organism evidence="2 3">
    <name type="scientific">Teratosphaeria nubilosa</name>
    <dbReference type="NCBI Taxonomy" id="161662"/>
    <lineage>
        <taxon>Eukaryota</taxon>
        <taxon>Fungi</taxon>
        <taxon>Dikarya</taxon>
        <taxon>Ascomycota</taxon>
        <taxon>Pezizomycotina</taxon>
        <taxon>Dothideomycetes</taxon>
        <taxon>Dothideomycetidae</taxon>
        <taxon>Mycosphaerellales</taxon>
        <taxon>Teratosphaeriaceae</taxon>
        <taxon>Teratosphaeria</taxon>
    </lineage>
</organism>
<proteinExistence type="inferred from homology"/>
<dbReference type="GO" id="GO:0005968">
    <property type="term" value="C:Rab-protein geranylgeranyltransferase complex"/>
    <property type="evidence" value="ECO:0007669"/>
    <property type="project" value="TreeGrafter"/>
</dbReference>
<evidence type="ECO:0000256" key="1">
    <source>
        <dbReference type="ARBA" id="ARBA00005593"/>
    </source>
</evidence>
<evidence type="ECO:0000313" key="2">
    <source>
        <dbReference type="EMBL" id="KAF2764208.1"/>
    </source>
</evidence>
<dbReference type="GO" id="GO:0016192">
    <property type="term" value="P:vesicle-mediated transport"/>
    <property type="evidence" value="ECO:0007669"/>
    <property type="project" value="TreeGrafter"/>
</dbReference>
<dbReference type="AlphaFoldDB" id="A0A6G1KVK9"/>
<protein>
    <submittedName>
        <fullName evidence="2">FAD/NAD(P)-binding domain-containing protein</fullName>
    </submittedName>
</protein>
<dbReference type="GO" id="GO:0007264">
    <property type="term" value="P:small GTPase-mediated signal transduction"/>
    <property type="evidence" value="ECO:0007669"/>
    <property type="project" value="InterPro"/>
</dbReference>
<dbReference type="GO" id="GO:0005634">
    <property type="term" value="C:nucleus"/>
    <property type="evidence" value="ECO:0007669"/>
    <property type="project" value="TreeGrafter"/>
</dbReference>
<accession>A0A6G1KVK9</accession>
<dbReference type="GO" id="GO:0005092">
    <property type="term" value="F:GDP-dissociation inhibitor activity"/>
    <property type="evidence" value="ECO:0007669"/>
    <property type="project" value="InterPro"/>
</dbReference>
<name>A0A6G1KVK9_9PEZI</name>
<dbReference type="Pfam" id="PF00996">
    <property type="entry name" value="GDI"/>
    <property type="match status" value="1"/>
</dbReference>
<dbReference type="PANTHER" id="PTHR11787:SF4">
    <property type="entry name" value="CHM, RAB ESCORT PROTEIN 1"/>
    <property type="match status" value="1"/>
</dbReference>
<dbReference type="PRINTS" id="PR00891">
    <property type="entry name" value="RABGDIREP"/>
</dbReference>
<keyword evidence="3" id="KW-1185">Reference proteome</keyword>
<reference evidence="2" key="1">
    <citation type="journal article" date="2020" name="Stud. Mycol.">
        <title>101 Dothideomycetes genomes: a test case for predicting lifestyles and emergence of pathogens.</title>
        <authorList>
            <person name="Haridas S."/>
            <person name="Albert R."/>
            <person name="Binder M."/>
            <person name="Bloem J."/>
            <person name="Labutti K."/>
            <person name="Salamov A."/>
            <person name="Andreopoulos B."/>
            <person name="Baker S."/>
            <person name="Barry K."/>
            <person name="Bills G."/>
            <person name="Bluhm B."/>
            <person name="Cannon C."/>
            <person name="Castanera R."/>
            <person name="Culley D."/>
            <person name="Daum C."/>
            <person name="Ezra D."/>
            <person name="Gonzalez J."/>
            <person name="Henrissat B."/>
            <person name="Kuo A."/>
            <person name="Liang C."/>
            <person name="Lipzen A."/>
            <person name="Lutzoni F."/>
            <person name="Magnuson J."/>
            <person name="Mondo S."/>
            <person name="Nolan M."/>
            <person name="Ohm R."/>
            <person name="Pangilinan J."/>
            <person name="Park H.-J."/>
            <person name="Ramirez L."/>
            <person name="Alfaro M."/>
            <person name="Sun H."/>
            <person name="Tritt A."/>
            <person name="Yoshinaga Y."/>
            <person name="Zwiers L.-H."/>
            <person name="Turgeon B."/>
            <person name="Goodwin S."/>
            <person name="Spatafora J."/>
            <person name="Crous P."/>
            <person name="Grigoriev I."/>
        </authorList>
    </citation>
    <scope>NUCLEOTIDE SEQUENCE</scope>
    <source>
        <strain evidence="2">CBS 116005</strain>
    </source>
</reference>
<comment type="similarity">
    <text evidence="1">Belongs to the Rab GDI family.</text>
</comment>
<dbReference type="SUPFAM" id="SSF51905">
    <property type="entry name" value="FAD/NAD(P)-binding domain"/>
    <property type="match status" value="1"/>
</dbReference>
<dbReference type="OrthoDB" id="1923006at2759"/>
<sequence length="414" mass="44690">MLGSSRAYSLALAPQLIYARSELIGALISSQTTNQLEFLAVGSWFVVKPSINGVTPEGTITKVPSSREDIFRDRSLNVRVKRSLMQFLRYVVTYQEQEDWEQKKSLSFTQELENTFGLPAASHGPLLALALPSKLSKEMSMQEVLPRIAQHLRSIGVLGPGFSAVLPKWGGLAEIVQVACRACAVGGGVYVLGKGVKAATQTFKDQLSLELSGGEKVTTKWLVGSAEDVPPAVHEASSAATTVTETTKSISIVSSALSSLFPPTFEGGLKPEGAVVVVESTNDMPPVHIFVHTSDAGECPSGQCVLYASTAESQAFDVLESAVTSLLRSVGEESVPQVLWRLQYVQRVPTSSQPLDERPDSNVVMLSPLSTDAVLQDKVMDDVKQAWRKITGEDDAAFLRFEAREGFAEDEEAV</sequence>
<dbReference type="EMBL" id="ML995934">
    <property type="protein sequence ID" value="KAF2764208.1"/>
    <property type="molecule type" value="Genomic_DNA"/>
</dbReference>
<dbReference type="InterPro" id="IPR036188">
    <property type="entry name" value="FAD/NAD-bd_sf"/>
</dbReference>
<dbReference type="Gene3D" id="3.30.519.10">
    <property type="entry name" value="Guanine Nucleotide Dissociation Inhibitor, domain 2"/>
    <property type="match status" value="1"/>
</dbReference>